<accession>A0AA97KPN9</accession>
<reference evidence="2" key="1">
    <citation type="submission" date="2025-08" db="UniProtKB">
        <authorList>
            <consortium name="RefSeq"/>
        </authorList>
    </citation>
    <scope>IDENTIFICATION</scope>
    <source>
        <tissue evidence="2">Blood</tissue>
    </source>
</reference>
<dbReference type="AlphaFoldDB" id="A0AA97KPN9"/>
<dbReference type="RefSeq" id="XP_054827885.1">
    <property type="nucleotide sequence ID" value="XM_054971910.1"/>
</dbReference>
<dbReference type="GO" id="GO:0006260">
    <property type="term" value="P:DNA replication"/>
    <property type="evidence" value="ECO:0007669"/>
    <property type="project" value="TreeGrafter"/>
</dbReference>
<keyword evidence="1" id="KW-1185">Reference proteome</keyword>
<evidence type="ECO:0000313" key="2">
    <source>
        <dbReference type="RefSeq" id="XP_054827885.1"/>
    </source>
</evidence>
<dbReference type="KEGG" id="emc:129324584"/>
<sequence>MERNTNFCVANLGARVEENTEYHPIIGTERQLVGEIPSSSEKSEDQTRQITVNLSDGGTKHVVRGGIHSSVLSGLRSIKAISDKIDNMKKKNKEPFLIGKEGIEGCINLGMPLKYLPQDSHLEMKFYKVEKNETAGIYRQYNDGKDCILFYICPNGNRLETSGAQSRRIISCKELLKERCDLCVFSPNGETIKDALCKDGRFLDDLTKKEWVLMDHEKSWGNSLTVEKNISNKRFEVELKTERGIKGTGGPRKDQNLLANYDVKTESLAKTCDGLNKEQFLHPFQEVKTKSQVTTFLKKEQAHLTSLEEYQKTFKILSSSLLQEYPCLVEQSKVISDFFKTKAQQKPQKDFLLARREEFGKVTKNSILIKMQRILTARSESVGYIVWGTHAKEGSATCFVFCNKYILTCRHVVNLIVGEGTDEKEWAYKISQSAYVIFSYEGRHPKDSDSFSLEQWFEISDKRLDFAVLKLKENGKRVPAGLVQFSSPSPFDGLIYIIGHPGDEAKSVDGCSVVSLLVREQTCVWRFQQLEERNVNCNNEDSITCIHMFTPRSFLKIINNPDVVTYDTSFFHGSSGSPVFDRNGNLVALHTAGYLYQCKDMERSVIEYGFSMSSILLVIKKEHKLWYDSEIAPYLNCSDVEMQDLDQNSHDPSSYPVPH</sequence>
<gene>
    <name evidence="2" type="primary">LOC129324584</name>
</gene>
<organism evidence="1 2">
    <name type="scientific">Eublepharis macularius</name>
    <name type="common">Leopard gecko</name>
    <name type="synonym">Cyrtodactylus macularius</name>
    <dbReference type="NCBI Taxonomy" id="481883"/>
    <lineage>
        <taxon>Eukaryota</taxon>
        <taxon>Metazoa</taxon>
        <taxon>Chordata</taxon>
        <taxon>Craniata</taxon>
        <taxon>Vertebrata</taxon>
        <taxon>Euteleostomi</taxon>
        <taxon>Lepidosauria</taxon>
        <taxon>Squamata</taxon>
        <taxon>Bifurcata</taxon>
        <taxon>Gekkota</taxon>
        <taxon>Eublepharidae</taxon>
        <taxon>Eublepharinae</taxon>
        <taxon>Eublepharis</taxon>
    </lineage>
</organism>
<dbReference type="SUPFAM" id="SSF50494">
    <property type="entry name" value="Trypsin-like serine proteases"/>
    <property type="match status" value="1"/>
</dbReference>
<dbReference type="InterPro" id="IPR009003">
    <property type="entry name" value="Peptidase_S1_PA"/>
</dbReference>
<dbReference type="GO" id="GO:0000785">
    <property type="term" value="C:chromatin"/>
    <property type="evidence" value="ECO:0007669"/>
    <property type="project" value="TreeGrafter"/>
</dbReference>
<dbReference type="GO" id="GO:0005634">
    <property type="term" value="C:nucleus"/>
    <property type="evidence" value="ECO:0007669"/>
    <property type="project" value="TreeGrafter"/>
</dbReference>
<protein>
    <submittedName>
        <fullName evidence="2">LOW QUALITY PROTEIN: serine protease FAM111A-like</fullName>
    </submittedName>
</protein>
<dbReference type="Proteomes" id="UP001190640">
    <property type="component" value="Chromosome 2"/>
</dbReference>
<dbReference type="Gene3D" id="2.40.10.120">
    <property type="match status" value="1"/>
</dbReference>
<dbReference type="PANTHER" id="PTHR14389">
    <property type="entry name" value="SI:CH1073-475A24.1"/>
    <property type="match status" value="1"/>
</dbReference>
<dbReference type="Pfam" id="PF13365">
    <property type="entry name" value="Trypsin_2"/>
    <property type="match status" value="1"/>
</dbReference>
<name>A0AA97KPN9_EUBMA</name>
<dbReference type="GeneID" id="129324584"/>
<dbReference type="PANTHER" id="PTHR14389:SF3">
    <property type="entry name" value="PROTEIN FAM111A-LIKE"/>
    <property type="match status" value="1"/>
</dbReference>
<proteinExistence type="predicted"/>
<evidence type="ECO:0000313" key="1">
    <source>
        <dbReference type="Proteomes" id="UP001190640"/>
    </source>
</evidence>